<dbReference type="Gene3D" id="1.25.40.180">
    <property type="match status" value="1"/>
</dbReference>
<dbReference type="SMART" id="SM00543">
    <property type="entry name" value="MIF4G"/>
    <property type="match status" value="1"/>
</dbReference>
<feature type="compositionally biased region" description="Polar residues" evidence="5">
    <location>
        <begin position="30"/>
        <end position="44"/>
    </location>
</feature>
<sequence length="387" mass="42261">MDSNGKAATPKKDSGVAPGASSAVTPKAGQASSTTDEQSMASFVMKSTLSPEAPVFVPRHFKVPAPEPYPMSPPPQDSTQYAILELMSFIEDVTLCPAEFDSKIGDLTRTLSSVGDTNGLVQVVDTIFQQGIKEPNFRYSGARLCNYLGSNLSVRGLDDGEFTNLLLDRCHAECLKRNDLASGDFGDGYLRGLLLFIAELFSQMVFIRDDYSFKVKHIAGCIPNMMHTLLQTPTKDNIKCTIQVLKLTGHSLEDFDNLEPSSTDGSILDSVFDRLREILQKPDVDPTASLMIKNVLDLREKNWGRSSSSSSSPSGCPSEENLPITCGPDGVPLSREEENFVQELLLEEQMGGLEIADGTNVYPNDCSDEMDDEVAAAYEEFLKESGR</sequence>
<dbReference type="InterPro" id="IPR009818">
    <property type="entry name" value="PAM2_motif"/>
</dbReference>
<feature type="domain" description="MIF4G" evidence="6">
    <location>
        <begin position="83"/>
        <end position="302"/>
    </location>
</feature>
<dbReference type="Pfam" id="PF07145">
    <property type="entry name" value="PAM2"/>
    <property type="match status" value="1"/>
</dbReference>
<dbReference type="EMBL" id="GEFH01000443">
    <property type="protein sequence ID" value="JAP68138.1"/>
    <property type="molecule type" value="mRNA"/>
</dbReference>
<evidence type="ECO:0000259" key="6">
    <source>
        <dbReference type="SMART" id="SM00543"/>
    </source>
</evidence>
<reference evidence="7" key="1">
    <citation type="journal article" date="2017" name="Ticks Tick Borne Dis.">
        <title>An insight into the sialome of Hyalomma excavatum.</title>
        <authorList>
            <person name="Ribeiro J.M."/>
            <person name="Slovak M."/>
            <person name="Francischetti I.M."/>
        </authorList>
    </citation>
    <scope>NUCLEOTIDE SEQUENCE</scope>
    <source>
        <strain evidence="7">Samish</strain>
        <tissue evidence="7">Salivary glands</tissue>
    </source>
</reference>
<dbReference type="GO" id="GO:0005737">
    <property type="term" value="C:cytoplasm"/>
    <property type="evidence" value="ECO:0007669"/>
    <property type="project" value="UniProtKB-SubCell"/>
</dbReference>
<evidence type="ECO:0000256" key="5">
    <source>
        <dbReference type="SAM" id="MobiDB-lite"/>
    </source>
</evidence>
<dbReference type="GO" id="GO:0006446">
    <property type="term" value="P:regulation of translational initiation"/>
    <property type="evidence" value="ECO:0007669"/>
    <property type="project" value="TreeGrafter"/>
</dbReference>
<evidence type="ECO:0000256" key="3">
    <source>
        <dbReference type="ARBA" id="ARBA00022845"/>
    </source>
</evidence>
<dbReference type="GO" id="GO:0003723">
    <property type="term" value="F:RNA binding"/>
    <property type="evidence" value="ECO:0007669"/>
    <property type="project" value="InterPro"/>
</dbReference>
<dbReference type="InterPro" id="IPR051367">
    <property type="entry name" value="mRNA_TranslReg/HistoneTransl"/>
</dbReference>
<organism evidence="7">
    <name type="scientific">Hyalomma excavatum</name>
    <dbReference type="NCBI Taxonomy" id="257692"/>
    <lineage>
        <taxon>Eukaryota</taxon>
        <taxon>Metazoa</taxon>
        <taxon>Ecdysozoa</taxon>
        <taxon>Arthropoda</taxon>
        <taxon>Chelicerata</taxon>
        <taxon>Arachnida</taxon>
        <taxon>Acari</taxon>
        <taxon>Parasitiformes</taxon>
        <taxon>Ixodida</taxon>
        <taxon>Ixodoidea</taxon>
        <taxon>Ixodidae</taxon>
        <taxon>Hyalomminae</taxon>
        <taxon>Hyalomma</taxon>
    </lineage>
</organism>
<name>A0A131XPS1_9ACAR</name>
<feature type="compositionally biased region" description="Low complexity" evidence="5">
    <location>
        <begin position="306"/>
        <end position="318"/>
    </location>
</feature>
<dbReference type="InterPro" id="IPR016024">
    <property type="entry name" value="ARM-type_fold"/>
</dbReference>
<keyword evidence="7" id="KW-0648">Protein biosynthesis</keyword>
<protein>
    <recommendedName>
        <fullName evidence="4">Polyadenylate-binding protein-interacting protein 1</fullName>
    </recommendedName>
</protein>
<dbReference type="GO" id="GO:0003743">
    <property type="term" value="F:translation initiation factor activity"/>
    <property type="evidence" value="ECO:0007669"/>
    <property type="project" value="UniProtKB-KW"/>
</dbReference>
<dbReference type="GO" id="GO:0008494">
    <property type="term" value="F:translation activator activity"/>
    <property type="evidence" value="ECO:0007669"/>
    <property type="project" value="TreeGrafter"/>
</dbReference>
<feature type="region of interest" description="Disordered" evidence="5">
    <location>
        <begin position="303"/>
        <end position="333"/>
    </location>
</feature>
<accession>A0A131XPS1</accession>
<feature type="region of interest" description="Disordered" evidence="5">
    <location>
        <begin position="1"/>
        <end position="44"/>
    </location>
</feature>
<proteinExistence type="evidence at transcript level"/>
<keyword evidence="2" id="KW-0963">Cytoplasm</keyword>
<dbReference type="InterPro" id="IPR003890">
    <property type="entry name" value="MIF4G-like_typ-3"/>
</dbReference>
<dbReference type="AlphaFoldDB" id="A0A131XPS1"/>
<evidence type="ECO:0000256" key="1">
    <source>
        <dbReference type="ARBA" id="ARBA00004496"/>
    </source>
</evidence>
<dbReference type="FunFam" id="1.25.40.180:FF:000016">
    <property type="entry name" value="polyadenylate-binding protein-interacting protein 1 isoform X1"/>
    <property type="match status" value="1"/>
</dbReference>
<dbReference type="PANTHER" id="PTHR23254:SF15">
    <property type="entry name" value="POLYADENYLATE-BINDING PROTEIN-INTERACTING PROTEIN 1"/>
    <property type="match status" value="1"/>
</dbReference>
<comment type="subcellular location">
    <subcellularLocation>
        <location evidence="1">Cytoplasm</location>
    </subcellularLocation>
</comment>
<keyword evidence="7" id="KW-0396">Initiation factor</keyword>
<dbReference type="Pfam" id="PF02854">
    <property type="entry name" value="MIF4G"/>
    <property type="match status" value="1"/>
</dbReference>
<dbReference type="SUPFAM" id="SSF48371">
    <property type="entry name" value="ARM repeat"/>
    <property type="match status" value="1"/>
</dbReference>
<evidence type="ECO:0000313" key="7">
    <source>
        <dbReference type="EMBL" id="JAP68138.1"/>
    </source>
</evidence>
<dbReference type="PANTHER" id="PTHR23254">
    <property type="entry name" value="EIF4G DOMAIN PROTEIN"/>
    <property type="match status" value="1"/>
</dbReference>
<evidence type="ECO:0000256" key="2">
    <source>
        <dbReference type="ARBA" id="ARBA00022490"/>
    </source>
</evidence>
<evidence type="ECO:0000256" key="4">
    <source>
        <dbReference type="ARBA" id="ARBA00074029"/>
    </source>
</evidence>
<keyword evidence="3" id="KW-0810">Translation regulation</keyword>